<organism evidence="1 2">
    <name type="scientific">Candidatus Sulfobium mesophilum</name>
    <dbReference type="NCBI Taxonomy" id="2016548"/>
    <lineage>
        <taxon>Bacteria</taxon>
        <taxon>Pseudomonadati</taxon>
        <taxon>Nitrospirota</taxon>
        <taxon>Nitrospiria</taxon>
        <taxon>Nitrospirales</taxon>
        <taxon>Nitrospiraceae</taxon>
        <taxon>Candidatus Sulfobium</taxon>
    </lineage>
</organism>
<dbReference type="EMBL" id="OUUY01000035">
    <property type="protein sequence ID" value="SPP99890.1"/>
    <property type="molecule type" value="Genomic_DNA"/>
</dbReference>
<dbReference type="Proteomes" id="UP000245125">
    <property type="component" value="Unassembled WGS sequence"/>
</dbReference>
<sequence length="263" mass="28538">MKRRLTDVALFLLVTAFLVGMAEGAGSLTVTFKDKNGSALAYAYVYLRSAANEPPMEKYFSPADQILGPSGANGTITATNIPEGDYYVRITRRNPLAARPLGPPEVGDYTWVQAKPITINTNTMTNLGTKVAWAFGSAPMSISGTVKSYSGTPLASRYVRLQIGPCVEGSYPTYESSDPDPSLWVDPNYCNGRSWGKKLAFQRTDASGNYTIFLREPGTYYVYESTCLGDQHQDYIGNPCIGYGAGPITINAGEQKIVNITGY</sequence>
<gene>
    <name evidence="1" type="ORF">NBG4_130013</name>
</gene>
<evidence type="ECO:0000313" key="1">
    <source>
        <dbReference type="EMBL" id="SPP99890.1"/>
    </source>
</evidence>
<name>A0A2U3QEW8_9BACT</name>
<evidence type="ECO:0000313" key="2">
    <source>
        <dbReference type="Proteomes" id="UP000245125"/>
    </source>
</evidence>
<reference evidence="2" key="1">
    <citation type="submission" date="2018-03" db="EMBL/GenBank/DDBJ databases">
        <authorList>
            <person name="Zecchin S."/>
        </authorList>
    </citation>
    <scope>NUCLEOTIDE SEQUENCE [LARGE SCALE GENOMIC DNA]</scope>
</reference>
<accession>A0A2U3QEW8</accession>
<proteinExistence type="predicted"/>
<protein>
    <submittedName>
        <fullName evidence="1">Uncharacterized protein</fullName>
    </submittedName>
</protein>
<dbReference type="AlphaFoldDB" id="A0A2U3QEW8"/>
<keyword evidence="2" id="KW-1185">Reference proteome</keyword>